<name>A0A9X8ECF9_APHAT</name>
<proteinExistence type="predicted"/>
<comment type="caution">
    <text evidence="2">The sequence shown here is derived from an EMBL/GenBank/DDBJ whole genome shotgun (WGS) entry which is preliminary data.</text>
</comment>
<feature type="compositionally biased region" description="Pro residues" evidence="1">
    <location>
        <begin position="60"/>
        <end position="81"/>
    </location>
</feature>
<dbReference type="AlphaFoldDB" id="A0A9X8ECF9"/>
<evidence type="ECO:0000313" key="2">
    <source>
        <dbReference type="EMBL" id="RLO12709.1"/>
    </source>
</evidence>
<feature type="compositionally biased region" description="Low complexity" evidence="1">
    <location>
        <begin position="169"/>
        <end position="178"/>
    </location>
</feature>
<feature type="compositionally biased region" description="Polar residues" evidence="1">
    <location>
        <begin position="203"/>
        <end position="221"/>
    </location>
</feature>
<sequence>MSAKPSANNSKLILLSTLLNSPHYDKHNNQENYPPLLHLQGRNRLDILQDVVSQSITSSAPPPPPPPASPPPPLPPGPAPPAMSLRPAASETGLDFDMHFSLREEMYRLVCDLEEGGHVLRDTATLLRAWTHPTAPRFQDMRFVYLVNKHTSHELLARRLGELTTKPLPSGHASTTPSSHHHHHHPGSTATSAQHQHPLHHTLSMQPKQQTTRSFDSYNIV</sequence>
<feature type="region of interest" description="Disordered" evidence="1">
    <location>
        <begin position="55"/>
        <end position="87"/>
    </location>
</feature>
<evidence type="ECO:0000313" key="3">
    <source>
        <dbReference type="Proteomes" id="UP000275652"/>
    </source>
</evidence>
<reference evidence="2 3" key="1">
    <citation type="journal article" date="2018" name="J. Invertebr. Pathol.">
        <title>New genotyping method for the causative agent of crayfish plague (Aphanomyces astaci) based on whole genome data.</title>
        <authorList>
            <person name="Minardi D."/>
            <person name="Studholme D.J."/>
            <person name="van der Giezen M."/>
            <person name="Pretto T."/>
            <person name="Oidtmann B."/>
        </authorList>
    </citation>
    <scope>NUCLEOTIDE SEQUENCE [LARGE SCALE GENOMIC DNA]</scope>
    <source>
        <strain evidence="2 3">KB13</strain>
    </source>
</reference>
<feature type="region of interest" description="Disordered" evidence="1">
    <location>
        <begin position="165"/>
        <end position="221"/>
    </location>
</feature>
<organism evidence="2 3">
    <name type="scientific">Aphanomyces astaci</name>
    <name type="common">Crayfish plague agent</name>
    <dbReference type="NCBI Taxonomy" id="112090"/>
    <lineage>
        <taxon>Eukaryota</taxon>
        <taxon>Sar</taxon>
        <taxon>Stramenopiles</taxon>
        <taxon>Oomycota</taxon>
        <taxon>Saprolegniomycetes</taxon>
        <taxon>Saprolegniales</taxon>
        <taxon>Verrucalvaceae</taxon>
        <taxon>Aphanomyces</taxon>
    </lineage>
</organism>
<dbReference type="EMBL" id="QUTI01012471">
    <property type="protein sequence ID" value="RLO12709.1"/>
    <property type="molecule type" value="Genomic_DNA"/>
</dbReference>
<evidence type="ECO:0000256" key="1">
    <source>
        <dbReference type="SAM" id="MobiDB-lite"/>
    </source>
</evidence>
<accession>A0A9X8ECF9</accession>
<gene>
    <name evidence="2" type="ORF">DYB28_012721</name>
</gene>
<dbReference type="Proteomes" id="UP000275652">
    <property type="component" value="Unassembled WGS sequence"/>
</dbReference>
<protein>
    <submittedName>
        <fullName evidence="2">Uncharacterized protein</fullName>
    </submittedName>
</protein>